<dbReference type="InterPro" id="IPR001040">
    <property type="entry name" value="TIF_eIF_4E"/>
</dbReference>
<dbReference type="AlphaFoldDB" id="A0AA38VIL2"/>
<protein>
    <submittedName>
        <fullName evidence="3">IF4E-domain-containing protein</fullName>
    </submittedName>
</protein>
<dbReference type="GO" id="GO:0000340">
    <property type="term" value="F:RNA 7-methylguanosine cap binding"/>
    <property type="evidence" value="ECO:0007669"/>
    <property type="project" value="TreeGrafter"/>
</dbReference>
<keyword evidence="1" id="KW-0694">RNA-binding</keyword>
<feature type="compositionally biased region" description="Low complexity" evidence="2">
    <location>
        <begin position="360"/>
        <end position="375"/>
    </location>
</feature>
<dbReference type="PANTHER" id="PTHR11960:SF18">
    <property type="entry name" value="EUKARYOTIC TRANSLATION INITIATION FACTOR 4E HOMOLOGOUS PROTEIN, ISOFORM B"/>
    <property type="match status" value="1"/>
</dbReference>
<comment type="caution">
    <text evidence="3">The sequence shown here is derived from an EMBL/GenBank/DDBJ whole genome shotgun (WGS) entry which is preliminary data.</text>
</comment>
<proteinExistence type="inferred from homology"/>
<dbReference type="Pfam" id="PF01652">
    <property type="entry name" value="IF4E"/>
    <property type="match status" value="1"/>
</dbReference>
<feature type="compositionally biased region" description="Gly residues" evidence="2">
    <location>
        <begin position="138"/>
        <end position="157"/>
    </location>
</feature>
<feature type="compositionally biased region" description="Basic and acidic residues" evidence="2">
    <location>
        <begin position="342"/>
        <end position="352"/>
    </location>
</feature>
<evidence type="ECO:0000313" key="3">
    <source>
        <dbReference type="EMBL" id="KAJ9130039.1"/>
    </source>
</evidence>
<dbReference type="FunFam" id="3.30.760.10:FF:000015">
    <property type="entry name" value="Translation initiation factor eIF4E3, putative"/>
    <property type="match status" value="1"/>
</dbReference>
<evidence type="ECO:0000313" key="4">
    <source>
        <dbReference type="Proteomes" id="UP001174691"/>
    </source>
</evidence>
<sequence>MDGLWSRRNNSSKLSLSTQGSNSNSQNDSSSPSGRTPFAKRFGGDSSSHGGKNPFNSITTPAGLASPGASSAFGLGSGAFASFGSAKTPKTPGNPIEAAFGAAAKTPTAEKSAKEGGLNNRSAGGKATLTESKAGAGASSGRGPRGGGGGGGGGGGASVSVSVSASASANSHPLRHGWVFWFRPPISKANGYIEYEKTLHPMATCETVEEFFEIYRHLNRPSSLPLVSDYHLFKKGVRPIWEDDENKKGGKWIVRLKKGVADRYWEDLLLAMIGDQFNEASEEVCGAVLSVRNGEDILSIWTRTDGGRVLKIREIMKRILSFPPDTKVEWKSHDSSIQQRTAIEEARREKASAQRSANKQQQQQQQQNRDQNQQQGDDRRPTTVTT</sequence>
<evidence type="ECO:0000256" key="1">
    <source>
        <dbReference type="RuleBase" id="RU004374"/>
    </source>
</evidence>
<comment type="similarity">
    <text evidence="1">Belongs to the eukaryotic initiation factor 4E family.</text>
</comment>
<reference evidence="3" key="1">
    <citation type="submission" date="2022-07" db="EMBL/GenBank/DDBJ databases">
        <title>Fungi with potential for degradation of polypropylene.</title>
        <authorList>
            <person name="Gostincar C."/>
        </authorList>
    </citation>
    <scope>NUCLEOTIDE SEQUENCE</scope>
    <source>
        <strain evidence="3">EXF-13287</strain>
    </source>
</reference>
<dbReference type="PROSITE" id="PS00813">
    <property type="entry name" value="IF4E"/>
    <property type="match status" value="1"/>
</dbReference>
<dbReference type="Proteomes" id="UP001174691">
    <property type="component" value="Unassembled WGS sequence"/>
</dbReference>
<feature type="region of interest" description="Disordered" evidence="2">
    <location>
        <begin position="1"/>
        <end position="69"/>
    </location>
</feature>
<organism evidence="3 4">
    <name type="scientific">Coniochaeta hoffmannii</name>
    <dbReference type="NCBI Taxonomy" id="91930"/>
    <lineage>
        <taxon>Eukaryota</taxon>
        <taxon>Fungi</taxon>
        <taxon>Dikarya</taxon>
        <taxon>Ascomycota</taxon>
        <taxon>Pezizomycotina</taxon>
        <taxon>Sordariomycetes</taxon>
        <taxon>Sordariomycetidae</taxon>
        <taxon>Coniochaetales</taxon>
        <taxon>Coniochaetaceae</taxon>
        <taxon>Coniochaeta</taxon>
    </lineage>
</organism>
<dbReference type="Gene3D" id="3.30.760.10">
    <property type="entry name" value="RNA Cap, Translation Initiation Factor Eif4e"/>
    <property type="match status" value="1"/>
</dbReference>
<dbReference type="GO" id="GO:0003743">
    <property type="term" value="F:translation initiation factor activity"/>
    <property type="evidence" value="ECO:0007669"/>
    <property type="project" value="UniProtKB-KW"/>
</dbReference>
<dbReference type="InterPro" id="IPR023398">
    <property type="entry name" value="TIF_eIF4e-like"/>
</dbReference>
<dbReference type="InterPro" id="IPR019770">
    <property type="entry name" value="TIF_eIF_4E_CS"/>
</dbReference>
<feature type="compositionally biased region" description="Polar residues" evidence="2">
    <location>
        <begin position="45"/>
        <end position="60"/>
    </location>
</feature>
<feature type="region of interest" description="Disordered" evidence="2">
    <location>
        <begin position="103"/>
        <end position="158"/>
    </location>
</feature>
<name>A0AA38VIL2_9PEZI</name>
<keyword evidence="1" id="KW-0648">Protein biosynthesis</keyword>
<dbReference type="GO" id="GO:0016281">
    <property type="term" value="C:eukaryotic translation initiation factor 4F complex"/>
    <property type="evidence" value="ECO:0007669"/>
    <property type="project" value="TreeGrafter"/>
</dbReference>
<feature type="compositionally biased region" description="Basic and acidic residues" evidence="2">
    <location>
        <begin position="376"/>
        <end position="386"/>
    </location>
</feature>
<dbReference type="EMBL" id="JANBVN010000288">
    <property type="protein sequence ID" value="KAJ9130039.1"/>
    <property type="molecule type" value="Genomic_DNA"/>
</dbReference>
<evidence type="ECO:0000256" key="2">
    <source>
        <dbReference type="SAM" id="MobiDB-lite"/>
    </source>
</evidence>
<feature type="compositionally biased region" description="Low complexity" evidence="2">
    <location>
        <begin position="1"/>
        <end position="34"/>
    </location>
</feature>
<dbReference type="PANTHER" id="PTHR11960">
    <property type="entry name" value="EUKARYOTIC TRANSLATION INITIATION FACTOR 4E RELATED"/>
    <property type="match status" value="1"/>
</dbReference>
<accession>A0AA38VIL2</accession>
<feature type="region of interest" description="Disordered" evidence="2">
    <location>
        <begin position="327"/>
        <end position="386"/>
    </location>
</feature>
<keyword evidence="1" id="KW-0396">Initiation factor</keyword>
<gene>
    <name evidence="3" type="ORF">NKR19_g10073</name>
</gene>
<dbReference type="SUPFAM" id="SSF55418">
    <property type="entry name" value="eIF4e-like"/>
    <property type="match status" value="1"/>
</dbReference>
<keyword evidence="4" id="KW-1185">Reference proteome</keyword>